<dbReference type="Pfam" id="PF21599">
    <property type="entry name" value="ZSWIM3_N"/>
    <property type="match status" value="1"/>
</dbReference>
<keyword evidence="3" id="KW-0378">Hydrolase</keyword>
<feature type="domain" description="ZSWIM3 N-terminal" evidence="2">
    <location>
        <begin position="5"/>
        <end position="116"/>
    </location>
</feature>
<comment type="caution">
    <text evidence="3">The sequence shown here is derived from an EMBL/GenBank/DDBJ whole genome shotgun (WGS) entry which is preliminary data.</text>
</comment>
<proteinExistence type="predicted"/>
<gene>
    <name evidence="3" type="ORF">PoB_001527200</name>
</gene>
<feature type="compositionally biased region" description="Basic and acidic residues" evidence="1">
    <location>
        <begin position="273"/>
        <end position="284"/>
    </location>
</feature>
<feature type="compositionally biased region" description="Low complexity" evidence="1">
    <location>
        <begin position="304"/>
        <end position="314"/>
    </location>
</feature>
<protein>
    <submittedName>
        <fullName evidence="3">Inosine-uridine preferring nucleoside hydrolase-like isoform x2</fullName>
    </submittedName>
</protein>
<accession>A0AAV3Z2L2</accession>
<evidence type="ECO:0000313" key="3">
    <source>
        <dbReference type="EMBL" id="GFN88766.1"/>
    </source>
</evidence>
<dbReference type="InterPro" id="IPR048325">
    <property type="entry name" value="ZSWIM3_N"/>
</dbReference>
<name>A0AAV3Z2L2_9GAST</name>
<feature type="compositionally biased region" description="Acidic residues" evidence="1">
    <location>
        <begin position="263"/>
        <end position="272"/>
    </location>
</feature>
<evidence type="ECO:0000256" key="1">
    <source>
        <dbReference type="SAM" id="MobiDB-lite"/>
    </source>
</evidence>
<dbReference type="GO" id="GO:0016787">
    <property type="term" value="F:hydrolase activity"/>
    <property type="evidence" value="ECO:0007669"/>
    <property type="project" value="UniProtKB-KW"/>
</dbReference>
<dbReference type="Proteomes" id="UP000735302">
    <property type="component" value="Unassembled WGS sequence"/>
</dbReference>
<feature type="compositionally biased region" description="Basic and acidic residues" evidence="1">
    <location>
        <begin position="185"/>
        <end position="202"/>
    </location>
</feature>
<dbReference type="InterPro" id="IPR052579">
    <property type="entry name" value="Zinc_finger_SWIM"/>
</dbReference>
<sequence length="438" mass="50554">MANLLEVGVEFESFDAFQAAMEQYEDKNFVQFSRIDSRSVEKAQETTPTKVYNPVIQFVQLTYACTFGPRKVASKSSGIRNSSSRKIDCPVRLRISSTPDGQRLVIRESKLDGHNHEVSEELYKSMARQKQLDEETELEIYNLISMHNDKRLARMLVRDRLTQEVGRSISIKDILNIEKKIGRRLEKEKSTSSDGVDKRESQEDGQPADLEADGRDGEENTEENEETAKDSDMPEEEEEEVHEDRDKQPEEQEEDKQQQQQEEKEEEEEGEEEKFVRKMKQGKDESEEDLNAEKRPPSKKPKSEMSSTSSSSVRRPQRHRREPSRFRDALMNGTKVLHTSQDKVVSILSPEEAEDMESEVTLTPSRKVKEEPGVRGRKRKIDGRSVPSSDGDGEAVEEYRRRKLAIQEELLDMEKKKMKILDEIVDKLNLIIENQSKS</sequence>
<dbReference type="EMBL" id="BLXT01001882">
    <property type="protein sequence ID" value="GFN88766.1"/>
    <property type="molecule type" value="Genomic_DNA"/>
</dbReference>
<feature type="region of interest" description="Disordered" evidence="1">
    <location>
        <begin position="185"/>
        <end position="397"/>
    </location>
</feature>
<dbReference type="AlphaFoldDB" id="A0AAV3Z2L2"/>
<reference evidence="3 4" key="1">
    <citation type="journal article" date="2021" name="Elife">
        <title>Chloroplast acquisition without the gene transfer in kleptoplastic sea slugs, Plakobranchus ocellatus.</title>
        <authorList>
            <person name="Maeda T."/>
            <person name="Takahashi S."/>
            <person name="Yoshida T."/>
            <person name="Shimamura S."/>
            <person name="Takaki Y."/>
            <person name="Nagai Y."/>
            <person name="Toyoda A."/>
            <person name="Suzuki Y."/>
            <person name="Arimoto A."/>
            <person name="Ishii H."/>
            <person name="Satoh N."/>
            <person name="Nishiyama T."/>
            <person name="Hasebe M."/>
            <person name="Maruyama T."/>
            <person name="Minagawa J."/>
            <person name="Obokata J."/>
            <person name="Shigenobu S."/>
        </authorList>
    </citation>
    <scope>NUCLEOTIDE SEQUENCE [LARGE SCALE GENOMIC DNA]</scope>
</reference>
<evidence type="ECO:0000313" key="4">
    <source>
        <dbReference type="Proteomes" id="UP000735302"/>
    </source>
</evidence>
<evidence type="ECO:0000259" key="2">
    <source>
        <dbReference type="Pfam" id="PF21599"/>
    </source>
</evidence>
<dbReference type="PANTHER" id="PTHR31569:SF4">
    <property type="entry name" value="SWIM-TYPE DOMAIN-CONTAINING PROTEIN"/>
    <property type="match status" value="1"/>
</dbReference>
<keyword evidence="4" id="KW-1185">Reference proteome</keyword>
<dbReference type="PANTHER" id="PTHR31569">
    <property type="entry name" value="SWIM-TYPE DOMAIN-CONTAINING PROTEIN"/>
    <property type="match status" value="1"/>
</dbReference>
<organism evidence="3 4">
    <name type="scientific">Plakobranchus ocellatus</name>
    <dbReference type="NCBI Taxonomy" id="259542"/>
    <lineage>
        <taxon>Eukaryota</taxon>
        <taxon>Metazoa</taxon>
        <taxon>Spiralia</taxon>
        <taxon>Lophotrochozoa</taxon>
        <taxon>Mollusca</taxon>
        <taxon>Gastropoda</taxon>
        <taxon>Heterobranchia</taxon>
        <taxon>Euthyneura</taxon>
        <taxon>Panpulmonata</taxon>
        <taxon>Sacoglossa</taxon>
        <taxon>Placobranchoidea</taxon>
        <taxon>Plakobranchidae</taxon>
        <taxon>Plakobranchus</taxon>
    </lineage>
</organism>